<dbReference type="AlphaFoldDB" id="A0A378L8S0"/>
<proteinExistence type="predicted"/>
<protein>
    <recommendedName>
        <fullName evidence="2">LidA long coiled-coil domain-containing protein</fullName>
    </recommendedName>
</protein>
<keyword evidence="5" id="KW-1185">Reference proteome</keyword>
<dbReference type="EMBL" id="LNYZ01000004">
    <property type="protein sequence ID" value="KTD80085.1"/>
    <property type="molecule type" value="Genomic_DNA"/>
</dbReference>
<feature type="domain" description="LidA long coiled-coil" evidence="2">
    <location>
        <begin position="263"/>
        <end position="366"/>
    </location>
</feature>
<dbReference type="STRING" id="460.Lstg_0619"/>
<reference evidence="3 5" key="1">
    <citation type="submission" date="2015-11" db="EMBL/GenBank/DDBJ databases">
        <title>Genomic analysis of 38 Legionella species identifies large and diverse effector repertoires.</title>
        <authorList>
            <person name="Burstein D."/>
            <person name="Amaro F."/>
            <person name="Zusman T."/>
            <person name="Lifshitz Z."/>
            <person name="Cohen O."/>
            <person name="Gilbert J.A."/>
            <person name="Pupko T."/>
            <person name="Shuman H.A."/>
            <person name="Segal G."/>
        </authorList>
    </citation>
    <scope>NUCLEOTIDE SEQUENCE [LARGE SCALE GENOMIC DNA]</scope>
    <source>
        <strain evidence="3 5">SC-18-C9</strain>
    </source>
</reference>
<sequence>MPTTSPMTLTSSQLEQWFATIERNNNPNSQEKDPYLAIQFLSRFGLKNAKQVFEFLKTAGGHETINMIIKELIKEEAQLQFIRERNAEEMLKQQRLLYLLMASIAKDKALAKHVNEVIQQQIDQKLKETKTVEGPKANIIALQIMDANIQAYTKALKALDEEEKSIEEELEEIEEALKALEEEALLLEENHAYMTDHLDVISTFLQAPLFNNQPMTQFVNYSNQQVASLTSQLDTLRAQYTAQSATTSDVSGVQEIVESPIARKIRMLQDQIDFYKTQFEQPPQSQEQVVQKLIDQVRSRLDQMQRLDQIHVPIPFRERELDGLRLQERAYQQAQQFLKKEKNLLNAQPNPVDDFSQAILIIDPIADYYARRQQQLDSLSQRMHPLKSRQSNAIERLEQTKASKVEMLHALTSAKAQRALLSQSHEVTPLAMTPKPTPKVVAPKPEPQSSYSLMMRSLDCLAPTHPPAPHPKDIRSALEAIVPPDGKGTLDAQINEAKPGEIMQLGWLYGAKKLMPDIPIPELESDLRHKK</sequence>
<evidence type="ECO:0000259" key="2">
    <source>
        <dbReference type="Pfam" id="PF18641"/>
    </source>
</evidence>
<dbReference type="Pfam" id="PF18641">
    <property type="entry name" value="LidA_Long_CC"/>
    <property type="match status" value="1"/>
</dbReference>
<evidence type="ECO:0000313" key="3">
    <source>
        <dbReference type="EMBL" id="KTD80085.1"/>
    </source>
</evidence>
<dbReference type="RefSeq" id="WP_133129182.1">
    <property type="nucleotide sequence ID" value="NZ_CAAAIO010000003.1"/>
</dbReference>
<dbReference type="OrthoDB" id="5654078at2"/>
<evidence type="ECO:0000313" key="6">
    <source>
        <dbReference type="Proteomes" id="UP000255110"/>
    </source>
</evidence>
<evidence type="ECO:0000313" key="4">
    <source>
        <dbReference type="EMBL" id="STY23107.1"/>
    </source>
</evidence>
<reference evidence="4 6" key="2">
    <citation type="submission" date="2018-06" db="EMBL/GenBank/DDBJ databases">
        <authorList>
            <consortium name="Pathogen Informatics"/>
            <person name="Doyle S."/>
        </authorList>
    </citation>
    <scope>NUCLEOTIDE SEQUENCE [LARGE SCALE GENOMIC DNA]</scope>
    <source>
        <strain evidence="4 6">NCTC11991</strain>
    </source>
</reference>
<dbReference type="InterPro" id="IPR041463">
    <property type="entry name" value="LidA_long_CC"/>
</dbReference>
<gene>
    <name evidence="3" type="ORF">Lstg_0619</name>
    <name evidence="4" type="ORF">NCTC11991_01709</name>
</gene>
<evidence type="ECO:0000313" key="5">
    <source>
        <dbReference type="Proteomes" id="UP000054820"/>
    </source>
</evidence>
<name>A0A378L8S0_9GAMM</name>
<evidence type="ECO:0000256" key="1">
    <source>
        <dbReference type="SAM" id="Coils"/>
    </source>
</evidence>
<keyword evidence="1" id="KW-0175">Coiled coil</keyword>
<feature type="coiled-coil region" evidence="1">
    <location>
        <begin position="142"/>
        <end position="190"/>
    </location>
</feature>
<dbReference type="Proteomes" id="UP000255110">
    <property type="component" value="Unassembled WGS sequence"/>
</dbReference>
<accession>A0A378L8S0</accession>
<dbReference type="EMBL" id="UGOY01000001">
    <property type="protein sequence ID" value="STY23107.1"/>
    <property type="molecule type" value="Genomic_DNA"/>
</dbReference>
<organism evidence="4 6">
    <name type="scientific">Legionella steigerwaltii</name>
    <dbReference type="NCBI Taxonomy" id="460"/>
    <lineage>
        <taxon>Bacteria</taxon>
        <taxon>Pseudomonadati</taxon>
        <taxon>Pseudomonadota</taxon>
        <taxon>Gammaproteobacteria</taxon>
        <taxon>Legionellales</taxon>
        <taxon>Legionellaceae</taxon>
        <taxon>Legionella</taxon>
    </lineage>
</organism>
<dbReference type="Proteomes" id="UP000054820">
    <property type="component" value="Unassembled WGS sequence"/>
</dbReference>